<dbReference type="Pfam" id="PF03960">
    <property type="entry name" value="ArsC"/>
    <property type="match status" value="1"/>
</dbReference>
<dbReference type="GO" id="GO:0008794">
    <property type="term" value="F:arsenate reductase (glutaredoxin) activity"/>
    <property type="evidence" value="ECO:0007669"/>
    <property type="project" value="UniProtKB-EC"/>
</dbReference>
<comment type="similarity">
    <text evidence="1 3">Belongs to the ArsC family.</text>
</comment>
<dbReference type="EC" id="1.20.4.1" evidence="4"/>
<accession>A0ABX5XRU9</accession>
<name>A0ABX5XRU9_9BACT</name>
<evidence type="ECO:0000313" key="5">
    <source>
        <dbReference type="Proteomes" id="UP000318081"/>
    </source>
</evidence>
<gene>
    <name evidence="4" type="primary">arsC_2</name>
    <name evidence="4" type="ORF">TBK1r_36710</name>
</gene>
<dbReference type="EMBL" id="CP036432">
    <property type="protein sequence ID" value="QDV84719.1"/>
    <property type="molecule type" value="Genomic_DNA"/>
</dbReference>
<sequence length="116" mass="13171">MTKLYHNPRCTKSRAALELLQSRGIEFDVVNYLDDPPSQSELRQIIKMLGIKPKELVRKGEKLYKELALGDQDLTDKQWIATLTEHPRLIERPIVVHNGKAAIGRPTENIEAILGS</sequence>
<protein>
    <submittedName>
        <fullName evidence="4">Arsenate reductase</fullName>
        <ecNumber evidence="4">1.20.4.1</ecNumber>
    </submittedName>
</protein>
<dbReference type="InterPro" id="IPR006660">
    <property type="entry name" value="Arsenate_reductase-like"/>
</dbReference>
<dbReference type="Proteomes" id="UP000318081">
    <property type="component" value="Chromosome"/>
</dbReference>
<dbReference type="SUPFAM" id="SSF52833">
    <property type="entry name" value="Thioredoxin-like"/>
    <property type="match status" value="1"/>
</dbReference>
<dbReference type="Gene3D" id="3.40.30.10">
    <property type="entry name" value="Glutaredoxin"/>
    <property type="match status" value="1"/>
</dbReference>
<evidence type="ECO:0000256" key="1">
    <source>
        <dbReference type="ARBA" id="ARBA00007198"/>
    </source>
</evidence>
<evidence type="ECO:0000256" key="3">
    <source>
        <dbReference type="PROSITE-ProRule" id="PRU01282"/>
    </source>
</evidence>
<dbReference type="CDD" id="cd03034">
    <property type="entry name" value="ArsC_ArsC"/>
    <property type="match status" value="1"/>
</dbReference>
<dbReference type="InterPro" id="IPR006659">
    <property type="entry name" value="Arsenate_reductase"/>
</dbReference>
<dbReference type="PROSITE" id="PS51353">
    <property type="entry name" value="ARSC"/>
    <property type="match status" value="1"/>
</dbReference>
<evidence type="ECO:0000313" key="4">
    <source>
        <dbReference type="EMBL" id="QDV84719.1"/>
    </source>
</evidence>
<keyword evidence="2 4" id="KW-0560">Oxidoreductase</keyword>
<reference evidence="4 5" key="1">
    <citation type="submission" date="2019-02" db="EMBL/GenBank/DDBJ databases">
        <title>Deep-cultivation of Planctomycetes and their phenomic and genomic characterization uncovers novel biology.</title>
        <authorList>
            <person name="Wiegand S."/>
            <person name="Jogler M."/>
            <person name="Boedeker C."/>
            <person name="Pinto D."/>
            <person name="Vollmers J."/>
            <person name="Rivas-Marin E."/>
            <person name="Kohn T."/>
            <person name="Peeters S.H."/>
            <person name="Heuer A."/>
            <person name="Rast P."/>
            <person name="Oberbeckmann S."/>
            <person name="Bunk B."/>
            <person name="Jeske O."/>
            <person name="Meyerdierks A."/>
            <person name="Storesund J.E."/>
            <person name="Kallscheuer N."/>
            <person name="Luecker S."/>
            <person name="Lage O.M."/>
            <person name="Pohl T."/>
            <person name="Merkel B.J."/>
            <person name="Hornburger P."/>
            <person name="Mueller R.-W."/>
            <person name="Bruemmer F."/>
            <person name="Labrenz M."/>
            <person name="Spormann A.M."/>
            <person name="Op den Camp H."/>
            <person name="Overmann J."/>
            <person name="Amann R."/>
            <person name="Jetten M.S.M."/>
            <person name="Mascher T."/>
            <person name="Medema M.H."/>
            <person name="Devos D.P."/>
            <person name="Kaster A.-K."/>
            <person name="Ovreas L."/>
            <person name="Rohde M."/>
            <person name="Galperin M.Y."/>
            <person name="Jogler C."/>
        </authorList>
    </citation>
    <scope>NUCLEOTIDE SEQUENCE [LARGE SCALE GENOMIC DNA]</scope>
    <source>
        <strain evidence="4 5">TBK1r</strain>
    </source>
</reference>
<evidence type="ECO:0000256" key="2">
    <source>
        <dbReference type="ARBA" id="ARBA00023002"/>
    </source>
</evidence>
<dbReference type="InterPro" id="IPR036249">
    <property type="entry name" value="Thioredoxin-like_sf"/>
</dbReference>
<dbReference type="PANTHER" id="PTHR30041:SF4">
    <property type="entry name" value="ARSENATE REDUCTASE"/>
    <property type="match status" value="1"/>
</dbReference>
<dbReference type="NCBIfam" id="TIGR00014">
    <property type="entry name" value="arsC"/>
    <property type="match status" value="1"/>
</dbReference>
<proteinExistence type="inferred from homology"/>
<keyword evidence="5" id="KW-1185">Reference proteome</keyword>
<organism evidence="4 5">
    <name type="scientific">Stieleria magnilauensis</name>
    <dbReference type="NCBI Taxonomy" id="2527963"/>
    <lineage>
        <taxon>Bacteria</taxon>
        <taxon>Pseudomonadati</taxon>
        <taxon>Planctomycetota</taxon>
        <taxon>Planctomycetia</taxon>
        <taxon>Pirellulales</taxon>
        <taxon>Pirellulaceae</taxon>
        <taxon>Stieleria</taxon>
    </lineage>
</organism>
<dbReference type="RefSeq" id="WP_145213321.1">
    <property type="nucleotide sequence ID" value="NZ_CP036432.1"/>
</dbReference>
<dbReference type="PANTHER" id="PTHR30041">
    <property type="entry name" value="ARSENATE REDUCTASE"/>
    <property type="match status" value="1"/>
</dbReference>